<feature type="region of interest" description="Disordered" evidence="5">
    <location>
        <begin position="1761"/>
        <end position="1793"/>
    </location>
</feature>
<organism evidence="8 9">
    <name type="scientific">Aphanomyces astaci</name>
    <name type="common">Crayfish plague agent</name>
    <dbReference type="NCBI Taxonomy" id="112090"/>
    <lineage>
        <taxon>Eukaryota</taxon>
        <taxon>Sar</taxon>
        <taxon>Stramenopiles</taxon>
        <taxon>Oomycota</taxon>
        <taxon>Saprolegniomycetes</taxon>
        <taxon>Saprolegniales</taxon>
        <taxon>Verrucalvaceae</taxon>
        <taxon>Aphanomyces</taxon>
    </lineage>
</organism>
<dbReference type="PRINTS" id="PR00503">
    <property type="entry name" value="BROMODOMAIN"/>
</dbReference>
<evidence type="ECO:0000256" key="3">
    <source>
        <dbReference type="ARBA" id="ARBA00023163"/>
    </source>
</evidence>
<feature type="compositionally biased region" description="Polar residues" evidence="5">
    <location>
        <begin position="1202"/>
        <end position="1215"/>
    </location>
</feature>
<comment type="caution">
    <text evidence="8">The sequence shown here is derived from an EMBL/GenBank/DDBJ whole genome shotgun (WGS) entry which is preliminary data.</text>
</comment>
<feature type="compositionally biased region" description="Basic residues" evidence="5">
    <location>
        <begin position="1026"/>
        <end position="1039"/>
    </location>
</feature>
<feature type="region of interest" description="Disordered" evidence="5">
    <location>
        <begin position="1320"/>
        <end position="1352"/>
    </location>
</feature>
<dbReference type="PROSITE" id="PS51525">
    <property type="entry name" value="NET"/>
    <property type="match status" value="1"/>
</dbReference>
<proteinExistence type="predicted"/>
<dbReference type="SUPFAM" id="SSF117281">
    <property type="entry name" value="Kelch motif"/>
    <property type="match status" value="1"/>
</dbReference>
<gene>
    <name evidence="8" type="ORF">DYB26_002694</name>
</gene>
<keyword evidence="1" id="KW-0805">Transcription regulation</keyword>
<dbReference type="PROSITE" id="PS00633">
    <property type="entry name" value="BROMODOMAIN_1"/>
    <property type="match status" value="1"/>
</dbReference>
<feature type="region of interest" description="Disordered" evidence="5">
    <location>
        <begin position="1699"/>
        <end position="1720"/>
    </location>
</feature>
<dbReference type="EMBL" id="QUTF01025167">
    <property type="protein sequence ID" value="RHY83944.1"/>
    <property type="molecule type" value="Genomic_DNA"/>
</dbReference>
<feature type="region of interest" description="Disordered" evidence="5">
    <location>
        <begin position="1543"/>
        <end position="1579"/>
    </location>
</feature>
<feature type="domain" description="NET" evidence="7">
    <location>
        <begin position="1621"/>
        <end position="1704"/>
    </location>
</feature>
<dbReference type="VEuPathDB" id="FungiDB:H257_02620"/>
<dbReference type="InterPro" id="IPR001487">
    <property type="entry name" value="Bromodomain"/>
</dbReference>
<dbReference type="InterPro" id="IPR038336">
    <property type="entry name" value="NET_sf"/>
</dbReference>
<feature type="compositionally biased region" description="Polar residues" evidence="5">
    <location>
        <begin position="1852"/>
        <end position="1866"/>
    </location>
</feature>
<dbReference type="Gene3D" id="1.20.920.10">
    <property type="entry name" value="Bromodomain-like"/>
    <property type="match status" value="1"/>
</dbReference>
<dbReference type="Pfam" id="PF17035">
    <property type="entry name" value="BET"/>
    <property type="match status" value="1"/>
</dbReference>
<dbReference type="SUPFAM" id="SSF47370">
    <property type="entry name" value="Bromodomain"/>
    <property type="match status" value="1"/>
</dbReference>
<feature type="compositionally biased region" description="Basic residues" evidence="5">
    <location>
        <begin position="923"/>
        <end position="937"/>
    </location>
</feature>
<name>A0A3R7B7T7_APHAT</name>
<feature type="region of interest" description="Disordered" evidence="5">
    <location>
        <begin position="897"/>
        <end position="1045"/>
    </location>
</feature>
<evidence type="ECO:0000256" key="2">
    <source>
        <dbReference type="ARBA" id="ARBA00023117"/>
    </source>
</evidence>
<evidence type="ECO:0000313" key="8">
    <source>
        <dbReference type="EMBL" id="RHY83944.1"/>
    </source>
</evidence>
<evidence type="ECO:0000256" key="1">
    <source>
        <dbReference type="ARBA" id="ARBA00023015"/>
    </source>
</evidence>
<evidence type="ECO:0000259" key="7">
    <source>
        <dbReference type="PROSITE" id="PS51525"/>
    </source>
</evidence>
<dbReference type="Gene3D" id="2.120.10.80">
    <property type="entry name" value="Kelch-type beta propeller"/>
    <property type="match status" value="1"/>
</dbReference>
<protein>
    <recommendedName>
        <fullName evidence="10">Bromo domain-containing protein</fullName>
    </recommendedName>
</protein>
<evidence type="ECO:0000256" key="5">
    <source>
        <dbReference type="SAM" id="MobiDB-lite"/>
    </source>
</evidence>
<feature type="compositionally biased region" description="Low complexity" evidence="5">
    <location>
        <begin position="1771"/>
        <end position="1782"/>
    </location>
</feature>
<dbReference type="PROSITE" id="PS50014">
    <property type="entry name" value="BROMODOMAIN_2"/>
    <property type="match status" value="1"/>
</dbReference>
<feature type="region of interest" description="Disordered" evidence="5">
    <location>
        <begin position="1845"/>
        <end position="1866"/>
    </location>
</feature>
<accession>A0A3R7B7T7</accession>
<dbReference type="InterPro" id="IPR015915">
    <property type="entry name" value="Kelch-typ_b-propeller"/>
</dbReference>
<evidence type="ECO:0008006" key="10">
    <source>
        <dbReference type="Google" id="ProtNLM"/>
    </source>
</evidence>
<feature type="compositionally biased region" description="Basic and acidic residues" evidence="5">
    <location>
        <begin position="938"/>
        <end position="980"/>
    </location>
</feature>
<sequence length="1988" mass="220293">MPRHKLCTRGRSLESEKRCRQTLAHATMAVDGRQCYCFARLLHGLRGLPPPRPPRPPRRPYALRTPIGRSFKMLGAAGSGASTTWCVPSSAMANCILVAVDNSQNTRSNWAQISGAKETNAVVEQATPWSRRWGHASISQMYPPEDQAKGKLSRMYILGGDDRMQLATMQDADFRAYPGGGSFRNDVWATTGIVWNTSVNLLAHNQWGDPDPQIVAKLKWSQTNAGKVPPPGVLYTDWIACLTAAWTPYPPTGCDDPTAPPGQYIADAMFSPRRHFAAATFNLALYVFGGRARELVPMPHEDTIGGLDGAPRGDRWMEYAVLKNDVWKSQDAGVSWALVTPGCDLPNALETYHSGSKPAQCTTQNDCHGDTTCVFDKTTLTGTCMCNMWSARELHTVVVFQKSLFLAGGYTAVQRNLCGPEHNQRPSGQEFACGGLYRKFMHDVWTSNDGHTWTQLTAAAAWPPRGEHAMTTWQGQLWLVGGRTSPSTVPGSDEDSQQLLNDIWTSANGITWTLADSAAPWSPRGKHAALGVEADPATNTSAYMIVLYGENDDTFLGDVWTMQAAIDGAALPMVWVPDFDPVLSLVRQYVTPTRIHTITDLTNVPLDIVINLRTTQDVPVCDYIAVAKLVVAQCTIAPVDYDGKEFENVKVLKGKNAEVVAALDAASASAVASSAWDGCAHRGTATLDWVTLKYVWPEVGGIPQVDTKDPFPNVQTSACKWTPKARSSFAAIQHNHLVYVFGGKVDNRVFDNSAWYRDPTIPKAKLTSVPESYSHTTTFTFESAKAGTIFQYHVIDMVEQLVVRNWTNCLHQVDFVDWLDGGLHRFRLRAIDPAGNVESTFDDGRNEYVWVYVPRPPWNLIIAMLVLFFVMCLGVFLEWRRRRKQAAMERYAMKRMRRKMRGKKKGNKDADWRETYDDAKDGKKAKKKGGGKSKVKKDKGETSKGQKIAPAKDLDKKDKPKKDKNDKKSSKKKDKDEKKTEKKNKKDKKEGKKDKAKDAKPKKDKKKDDVKAEKKKDKKPSEEKKAKKKEKKNAARKGPKKEQYMESVVAVEPGIGGTAVVVVHDDDGVANPPLDVDTEQRPTPSPSQSRSQSQSPANKGTTHSDPTSQPASTLTAPTSLSTGVKAVLGGIPLELSATQSISRRLVPTDVTMQCPLLLGSYCVDENGVALWTGRWAMTEAEYATGITSLFEMKSKPLPMQQLFPNQSGSTHNNNGLHAENATDEDENRASPLASDKSTTKGSCPIERKFDGFFQILTMKGKPATIPEKDVSLTFQKCDMDNVYLVRGTGENRFGVFTLQGLLDETSQELRLYKAYKPKDKTPVAKRTRPKAEPVVKVEAQTAHVEKTPSKKQKVKVEPAYPIPQSITSSLATSVAVDFAYVSKALGAAPTTTSAPTISYERMSNAARHRSERKRSLPAHLREEGLAELERVPAMRKCHNILKNLITNPKSVPFLVPVDPVALAIPDYFKVIKEPMDLGTVRGNLENGVYPDPHAFAEQVRLVFNNCMRYNAAHTQVHVFAQKLLEEFEKKMKAVFKTEAAMKLGKGRGNNSDGEGSQDSYSTTSQKKKSKSKRPKDEEILVLKEEIEKMKVLVHGMYKGTPPGGTPGGSKPRPARPFRMQDLTEEQLLKPMTANEKHKLTSELKTLPEEKISRLLQLIAEIVPFHTIANGDDEVELDLNLFDTRSLRMMEGYLREHNVAKRKRPPKKAAAKESDRLQMAKESTEAIKFRQEELQRKLAAIESGTSVANISRMIPQTVEDLRTKIDGDKSSDSSSSDSGSSDSESSDSDTEQPLQKVVIYETPLSVLPVVEDQGAAAAALVPLSTSEPLKVENRGAWTKLAGRLESTDMPSVGDNSASSSPPTVIQSDENASTSLWLYARTMEQQKLQKEQMKDVAAPVLLPPVAGTEDVQAKDKERDRRLEELKLMEETTERKAREARQRDLERSVAAMRKQEREKLKREVERLGGGRPEDSTLFRTDLAQFGSASFY</sequence>
<dbReference type="InterPro" id="IPR027353">
    <property type="entry name" value="NET_dom"/>
</dbReference>
<feature type="region of interest" description="Disordered" evidence="5">
    <location>
        <begin position="1929"/>
        <end position="1973"/>
    </location>
</feature>
<dbReference type="Pfam" id="PF00439">
    <property type="entry name" value="Bromodomain"/>
    <property type="match status" value="1"/>
</dbReference>
<dbReference type="InterPro" id="IPR036427">
    <property type="entry name" value="Bromodomain-like_sf"/>
</dbReference>
<dbReference type="InterPro" id="IPR018359">
    <property type="entry name" value="Bromodomain_CS"/>
</dbReference>
<keyword evidence="2 4" id="KW-0103">Bromodomain</keyword>
<feature type="compositionally biased region" description="Basic and acidic residues" evidence="5">
    <location>
        <begin position="987"/>
        <end position="1025"/>
    </location>
</feature>
<evidence type="ECO:0000259" key="6">
    <source>
        <dbReference type="PROSITE" id="PS50014"/>
    </source>
</evidence>
<dbReference type="Proteomes" id="UP000286510">
    <property type="component" value="Unassembled WGS sequence"/>
</dbReference>
<dbReference type="PANTHER" id="PTHR45926">
    <property type="entry name" value="OSJNBA0053K19.4 PROTEIN"/>
    <property type="match status" value="1"/>
</dbReference>
<feature type="compositionally biased region" description="Basic residues" evidence="5">
    <location>
        <begin position="897"/>
        <end position="906"/>
    </location>
</feature>
<feature type="compositionally biased region" description="Low complexity" evidence="5">
    <location>
        <begin position="1086"/>
        <end position="1096"/>
    </location>
</feature>
<feature type="compositionally biased region" description="Basic residues" evidence="5">
    <location>
        <begin position="1699"/>
        <end position="1708"/>
    </location>
</feature>
<feature type="region of interest" description="Disordered" evidence="5">
    <location>
        <begin position="1066"/>
        <end position="1118"/>
    </location>
</feature>
<feature type="compositionally biased region" description="Basic and acidic residues" evidence="5">
    <location>
        <begin position="907"/>
        <end position="922"/>
    </location>
</feature>
<feature type="compositionally biased region" description="Basic and acidic residues" evidence="5">
    <location>
        <begin position="1709"/>
        <end position="1720"/>
    </location>
</feature>
<dbReference type="VEuPathDB" id="FungiDB:H257_02619"/>
<feature type="domain" description="Bromo" evidence="6">
    <location>
        <begin position="1445"/>
        <end position="1517"/>
    </location>
</feature>
<keyword evidence="3" id="KW-0804">Transcription</keyword>
<feature type="compositionally biased region" description="Basic and acidic residues" evidence="5">
    <location>
        <begin position="1761"/>
        <end position="1770"/>
    </location>
</feature>
<feature type="region of interest" description="Disordered" evidence="5">
    <location>
        <begin position="1199"/>
        <end position="1242"/>
    </location>
</feature>
<evidence type="ECO:0000256" key="4">
    <source>
        <dbReference type="PROSITE-ProRule" id="PRU00035"/>
    </source>
</evidence>
<evidence type="ECO:0000313" key="9">
    <source>
        <dbReference type="Proteomes" id="UP000286510"/>
    </source>
</evidence>
<dbReference type="Gene3D" id="1.20.1270.220">
    <property type="match status" value="1"/>
</dbReference>
<reference evidence="8 9" key="1">
    <citation type="submission" date="2018-08" db="EMBL/GenBank/DDBJ databases">
        <title>Aphanomyces genome sequencing and annotation.</title>
        <authorList>
            <person name="Minardi D."/>
            <person name="Oidtmann B."/>
            <person name="Van Der Giezen M."/>
            <person name="Studholme D.J."/>
        </authorList>
    </citation>
    <scope>NUCLEOTIDE SEQUENCE [LARGE SCALE GENOMIC DNA]</scope>
    <source>
        <strain evidence="8 9">FDL457</strain>
    </source>
</reference>
<dbReference type="SMART" id="SM00297">
    <property type="entry name" value="BROMO"/>
    <property type="match status" value="1"/>
</dbReference>
<feature type="compositionally biased region" description="Polar residues" evidence="5">
    <location>
        <begin position="1097"/>
        <end position="1109"/>
    </location>
</feature>